<reference evidence="2" key="1">
    <citation type="journal article" date="2022" name="Int. J. Mol. Sci.">
        <title>Draft Genome of Tanacetum Coccineum: Genomic Comparison of Closely Related Tanacetum-Family Plants.</title>
        <authorList>
            <person name="Yamashiro T."/>
            <person name="Shiraishi A."/>
            <person name="Nakayama K."/>
            <person name="Satake H."/>
        </authorList>
    </citation>
    <scope>NUCLEOTIDE SEQUENCE</scope>
</reference>
<name>A0ABQ5HPB5_9ASTR</name>
<organism evidence="2 3">
    <name type="scientific">Tanacetum coccineum</name>
    <dbReference type="NCBI Taxonomy" id="301880"/>
    <lineage>
        <taxon>Eukaryota</taxon>
        <taxon>Viridiplantae</taxon>
        <taxon>Streptophyta</taxon>
        <taxon>Embryophyta</taxon>
        <taxon>Tracheophyta</taxon>
        <taxon>Spermatophyta</taxon>
        <taxon>Magnoliopsida</taxon>
        <taxon>eudicotyledons</taxon>
        <taxon>Gunneridae</taxon>
        <taxon>Pentapetalae</taxon>
        <taxon>asterids</taxon>
        <taxon>campanulids</taxon>
        <taxon>Asterales</taxon>
        <taxon>Asteraceae</taxon>
        <taxon>Asteroideae</taxon>
        <taxon>Anthemideae</taxon>
        <taxon>Anthemidinae</taxon>
        <taxon>Tanacetum</taxon>
    </lineage>
</organism>
<dbReference type="EMBL" id="BQNB010019797">
    <property type="protein sequence ID" value="GJT89167.1"/>
    <property type="molecule type" value="Genomic_DNA"/>
</dbReference>
<feature type="region of interest" description="Disordered" evidence="1">
    <location>
        <begin position="92"/>
        <end position="111"/>
    </location>
</feature>
<evidence type="ECO:0000313" key="3">
    <source>
        <dbReference type="Proteomes" id="UP001151760"/>
    </source>
</evidence>
<comment type="caution">
    <text evidence="2">The sequence shown here is derived from an EMBL/GenBank/DDBJ whole genome shotgun (WGS) entry which is preliminary data.</text>
</comment>
<keyword evidence="3" id="KW-1185">Reference proteome</keyword>
<sequence length="111" mass="12697">METIAYKTYLAFATRKAIPKKSRKRTKARITLMKESSLIADDNIISKDPDAAFELVKSISRTEAEEQEAARLVHETHERLVIGKPTKRRRQTCVVFKDTPTVPKKKPLDQS</sequence>
<evidence type="ECO:0000256" key="1">
    <source>
        <dbReference type="SAM" id="MobiDB-lite"/>
    </source>
</evidence>
<evidence type="ECO:0000313" key="2">
    <source>
        <dbReference type="EMBL" id="GJT89167.1"/>
    </source>
</evidence>
<gene>
    <name evidence="2" type="ORF">Tco_1070884</name>
</gene>
<dbReference type="Proteomes" id="UP001151760">
    <property type="component" value="Unassembled WGS sequence"/>
</dbReference>
<reference evidence="2" key="2">
    <citation type="submission" date="2022-01" db="EMBL/GenBank/DDBJ databases">
        <authorList>
            <person name="Yamashiro T."/>
            <person name="Shiraishi A."/>
            <person name="Satake H."/>
            <person name="Nakayama K."/>
        </authorList>
    </citation>
    <scope>NUCLEOTIDE SEQUENCE</scope>
</reference>
<proteinExistence type="predicted"/>
<accession>A0ABQ5HPB5</accession>
<protein>
    <submittedName>
        <fullName evidence="2">Uncharacterized protein</fullName>
    </submittedName>
</protein>